<dbReference type="Pfam" id="PF21231">
    <property type="entry name" value="GH141_M"/>
    <property type="match status" value="1"/>
</dbReference>
<evidence type="ECO:0000259" key="2">
    <source>
        <dbReference type="Pfam" id="PF21231"/>
    </source>
</evidence>
<dbReference type="RefSeq" id="WP_215238231.1">
    <property type="nucleotide sequence ID" value="NZ_CAJRAF010000001.1"/>
</dbReference>
<dbReference type="InterPro" id="IPR006626">
    <property type="entry name" value="PbH1"/>
</dbReference>
<dbReference type="EMBL" id="CAJRAF010000001">
    <property type="protein sequence ID" value="CAG4995293.1"/>
    <property type="molecule type" value="Genomic_DNA"/>
</dbReference>
<evidence type="ECO:0000313" key="3">
    <source>
        <dbReference type="EMBL" id="CAG4995293.1"/>
    </source>
</evidence>
<comment type="caution">
    <text evidence="3">The sequence shown here is derived from an EMBL/GenBank/DDBJ whole genome shotgun (WGS) entry which is preliminary data.</text>
</comment>
<dbReference type="AlphaFoldDB" id="A0A916J9Q0"/>
<dbReference type="InterPro" id="IPR048482">
    <property type="entry name" value="GH141_ins"/>
</dbReference>
<dbReference type="PANTHER" id="PTHR36453:SF1">
    <property type="entry name" value="RIGHT HANDED BETA HELIX DOMAIN-CONTAINING PROTEIN"/>
    <property type="match status" value="1"/>
</dbReference>
<accession>A0A916J9Q0</accession>
<evidence type="ECO:0000259" key="1">
    <source>
        <dbReference type="Pfam" id="PF13229"/>
    </source>
</evidence>
<sequence length="693" mass="79356">MKKVGWFVLLLLLNFHFGFSQTIYVSPDGKDRHDGSKRNPVASLERARDLARQLHRKDVSKPMTIFIKTGDYYPNRALELTSADSNLRFTSDPNKKAVFHGGFKITSFQKISDTLWLADVPETLISTRSFEQLFVNGDRLERAKFPNQGYYNPVAVTETILGKVEGERADSALQHIKVPGECVNILAALSEEEIRHTIIRFNHLWDNTIKPIQHFNRKDSTVTISGVQMQPWNRITVQSVFTLENLKSALDKPGEWYLENGNKLYYRPRVGEKIETCQFTAPFLEQLIIIRGDETAARPVKNITFENISFEHSAFHIPEGGFEPLQAAPFAPALVEADYSAHISFRNCAFQHTGSYAMWFRKSSHIDIRKNYFQDLGAGGLKIGETSLPADSTLVTHHVSIENNIFHSGGRILSCGVGIIVFHGHHNRIVHNEIADFRYTGISCGWVWGYQKSPSHHNLIADNHIHHLGWAEMSDMGGIYLLGISPGTEVRNNRIHDIYALDYGGWGIYTDEGSSHILVRDNLVYRCKNAGFHQHYGRDNLITNNIFAYNIKAQLQATRVETTHSFTFRNNIVSYTGTDLLMGPWEKVRMVSDSNCYWNQDGTVLFKKEQLKGWQTRNRDIHSVIENPGFLKPEADDFRFDHRVLARKIGFKYFDYTQAGVYGSRAWRDRAKLDQRIRRDFELVVNRNEALKK</sequence>
<dbReference type="Proteomes" id="UP000680038">
    <property type="component" value="Unassembled WGS sequence"/>
</dbReference>
<dbReference type="SUPFAM" id="SSF51126">
    <property type="entry name" value="Pectin lyase-like"/>
    <property type="match status" value="1"/>
</dbReference>
<proteinExistence type="predicted"/>
<dbReference type="InterPro" id="IPR011050">
    <property type="entry name" value="Pectin_lyase_fold/virulence"/>
</dbReference>
<dbReference type="Gene3D" id="2.160.20.10">
    <property type="entry name" value="Single-stranded right-handed beta-helix, Pectin lyase-like"/>
    <property type="match status" value="2"/>
</dbReference>
<dbReference type="Pfam" id="PF13229">
    <property type="entry name" value="Beta_helix"/>
    <property type="match status" value="1"/>
</dbReference>
<reference evidence="3" key="1">
    <citation type="submission" date="2021-04" db="EMBL/GenBank/DDBJ databases">
        <authorList>
            <person name="Rodrigo-Torres L."/>
            <person name="Arahal R. D."/>
            <person name="Lucena T."/>
        </authorList>
    </citation>
    <scope>NUCLEOTIDE SEQUENCE</scope>
    <source>
        <strain evidence="3">CECT 9275</strain>
    </source>
</reference>
<organism evidence="3 4">
    <name type="scientific">Dyadobacter helix</name>
    <dbReference type="NCBI Taxonomy" id="2822344"/>
    <lineage>
        <taxon>Bacteria</taxon>
        <taxon>Pseudomonadati</taxon>
        <taxon>Bacteroidota</taxon>
        <taxon>Cytophagia</taxon>
        <taxon>Cytophagales</taxon>
        <taxon>Spirosomataceae</taxon>
        <taxon>Dyadobacter</taxon>
    </lineage>
</organism>
<protein>
    <recommendedName>
        <fullName evidence="5">Right-handed parallel beta-helix repeat-containing protein</fullName>
    </recommendedName>
</protein>
<dbReference type="InterPro" id="IPR012334">
    <property type="entry name" value="Pectin_lyas_fold"/>
</dbReference>
<gene>
    <name evidence="3" type="ORF">DYBT9275_01601</name>
</gene>
<keyword evidence="4" id="KW-1185">Reference proteome</keyword>
<name>A0A916J9Q0_9BACT</name>
<dbReference type="PANTHER" id="PTHR36453">
    <property type="entry name" value="SECRETED PROTEIN-RELATED"/>
    <property type="match status" value="1"/>
</dbReference>
<dbReference type="SMART" id="SM00710">
    <property type="entry name" value="PbH1"/>
    <property type="match status" value="8"/>
</dbReference>
<dbReference type="InterPro" id="IPR039448">
    <property type="entry name" value="Beta_helix"/>
</dbReference>
<evidence type="ECO:0008006" key="5">
    <source>
        <dbReference type="Google" id="ProtNLM"/>
    </source>
</evidence>
<feature type="domain" description="Right handed beta helix" evidence="1">
    <location>
        <begin position="337"/>
        <end position="498"/>
    </location>
</feature>
<feature type="domain" description="GH141-like insertion" evidence="2">
    <location>
        <begin position="114"/>
        <end position="269"/>
    </location>
</feature>
<evidence type="ECO:0000313" key="4">
    <source>
        <dbReference type="Proteomes" id="UP000680038"/>
    </source>
</evidence>